<name>A0A923N0I6_9FLAO</name>
<comment type="caution">
    <text evidence="2">The sequence shown here is derived from an EMBL/GenBank/DDBJ whole genome shotgun (WGS) entry which is preliminary data.</text>
</comment>
<proteinExistence type="predicted"/>
<reference evidence="2 3" key="1">
    <citation type="submission" date="2020-08" db="EMBL/GenBank/DDBJ databases">
        <title>Description of novel Flavobacterium F-392 isolate.</title>
        <authorList>
            <person name="Saticioglu I.B."/>
            <person name="Duman M."/>
            <person name="Altun S."/>
        </authorList>
    </citation>
    <scope>NUCLEOTIDE SEQUENCE [LARGE SCALE GENOMIC DNA]</scope>
    <source>
        <strain evidence="2 3">F-392</strain>
    </source>
</reference>
<gene>
    <name evidence="2" type="ORF">H8R25_15060</name>
</gene>
<dbReference type="AlphaFoldDB" id="A0A923N0I6"/>
<evidence type="ECO:0000313" key="3">
    <source>
        <dbReference type="Proteomes" id="UP000641454"/>
    </source>
</evidence>
<feature type="chain" id="PRO_5037756754" description="Outer membrane protein beta-barrel domain-containing protein" evidence="1">
    <location>
        <begin position="19"/>
        <end position="165"/>
    </location>
</feature>
<feature type="signal peptide" evidence="1">
    <location>
        <begin position="1"/>
        <end position="18"/>
    </location>
</feature>
<dbReference type="Gene3D" id="2.40.160.20">
    <property type="match status" value="1"/>
</dbReference>
<dbReference type="RefSeq" id="WP_187020735.1">
    <property type="nucleotide sequence ID" value="NZ_JACRUK010000052.1"/>
</dbReference>
<evidence type="ECO:0000313" key="2">
    <source>
        <dbReference type="EMBL" id="MBC5845748.1"/>
    </source>
</evidence>
<dbReference type="EMBL" id="JACRUL010000051">
    <property type="protein sequence ID" value="MBC5845748.1"/>
    <property type="molecule type" value="Genomic_DNA"/>
</dbReference>
<dbReference type="Proteomes" id="UP000641454">
    <property type="component" value="Unassembled WGS sequence"/>
</dbReference>
<evidence type="ECO:0008006" key="4">
    <source>
        <dbReference type="Google" id="ProtNLM"/>
    </source>
</evidence>
<organism evidence="2 3">
    <name type="scientific">Flavobacterium muglaense</name>
    <dbReference type="NCBI Taxonomy" id="2764716"/>
    <lineage>
        <taxon>Bacteria</taxon>
        <taxon>Pseudomonadati</taxon>
        <taxon>Bacteroidota</taxon>
        <taxon>Flavobacteriia</taxon>
        <taxon>Flavobacteriales</taxon>
        <taxon>Flavobacteriaceae</taxon>
        <taxon>Flavobacterium</taxon>
    </lineage>
</organism>
<evidence type="ECO:0000256" key="1">
    <source>
        <dbReference type="SAM" id="SignalP"/>
    </source>
</evidence>
<keyword evidence="3" id="KW-1185">Reference proteome</keyword>
<keyword evidence="1" id="KW-0732">Signal</keyword>
<dbReference type="SUPFAM" id="SSF56925">
    <property type="entry name" value="OMPA-like"/>
    <property type="match status" value="1"/>
</dbReference>
<accession>A0A923N0I6</accession>
<protein>
    <recommendedName>
        <fullName evidence="4">Outer membrane protein beta-barrel domain-containing protein</fullName>
    </recommendedName>
</protein>
<dbReference type="InterPro" id="IPR011250">
    <property type="entry name" value="OMP/PagP_B-barrel"/>
</dbReference>
<sequence>MKKIALVLALFAFGFANAQAPLEEGGFQLNGGFGATTYGASAYAGLEYGLMKDISIGGEISYQSYGATTAISGYGNDYNINAIGVQANGSYHFNELLQIPSKFDVYAGANVNYYSWSKNDYGVNSVGLGVHAGGRYFFTDNLGVNVQLGGGNVFSGVKVGITYKL</sequence>